<comment type="caution">
    <text evidence="3">The sequence shown here is derived from an EMBL/GenBank/DDBJ whole genome shotgun (WGS) entry which is preliminary data.</text>
</comment>
<accession>A0ABT9NGI3</accession>
<proteinExistence type="inferred from homology"/>
<name>A0ABT9NGI3_9ACTO</name>
<dbReference type="Pfam" id="PF13561">
    <property type="entry name" value="adh_short_C2"/>
    <property type="match status" value="1"/>
</dbReference>
<evidence type="ECO:0000256" key="2">
    <source>
        <dbReference type="ARBA" id="ARBA00023002"/>
    </source>
</evidence>
<dbReference type="PROSITE" id="PS00061">
    <property type="entry name" value="ADH_SHORT"/>
    <property type="match status" value="1"/>
</dbReference>
<dbReference type="GO" id="GO:0047936">
    <property type="term" value="F:glucose 1-dehydrogenase [NAD(P)+] activity"/>
    <property type="evidence" value="ECO:0007669"/>
    <property type="project" value="UniProtKB-EC"/>
</dbReference>
<organism evidence="3 4">
    <name type="scientific">Trueperella bonasi</name>
    <dbReference type="NCBI Taxonomy" id="312286"/>
    <lineage>
        <taxon>Bacteria</taxon>
        <taxon>Bacillati</taxon>
        <taxon>Actinomycetota</taxon>
        <taxon>Actinomycetes</taxon>
        <taxon>Actinomycetales</taxon>
        <taxon>Actinomycetaceae</taxon>
        <taxon>Trueperella</taxon>
    </lineage>
</organism>
<dbReference type="EMBL" id="JAUSQX010000001">
    <property type="protein sequence ID" value="MDP9806113.1"/>
    <property type="molecule type" value="Genomic_DNA"/>
</dbReference>
<dbReference type="EC" id="1.1.1.47" evidence="3"/>
<dbReference type="PANTHER" id="PTHR24321:SF8">
    <property type="entry name" value="ESTRADIOL 17-BETA-DEHYDROGENASE 8-RELATED"/>
    <property type="match status" value="1"/>
</dbReference>
<dbReference type="InterPro" id="IPR002347">
    <property type="entry name" value="SDR_fam"/>
</dbReference>
<dbReference type="InterPro" id="IPR020904">
    <property type="entry name" value="Sc_DH/Rdtase_CS"/>
</dbReference>
<protein>
    <submittedName>
        <fullName evidence="3">Glucose 1-dehydrogenase</fullName>
        <ecNumber evidence="3">1.1.1.47</ecNumber>
    </submittedName>
</protein>
<keyword evidence="2 3" id="KW-0560">Oxidoreductase</keyword>
<dbReference type="SUPFAM" id="SSF51735">
    <property type="entry name" value="NAD(P)-binding Rossmann-fold domains"/>
    <property type="match status" value="1"/>
</dbReference>
<dbReference type="CDD" id="cd05233">
    <property type="entry name" value="SDR_c"/>
    <property type="match status" value="1"/>
</dbReference>
<evidence type="ECO:0000313" key="3">
    <source>
        <dbReference type="EMBL" id="MDP9806113.1"/>
    </source>
</evidence>
<dbReference type="Proteomes" id="UP001243212">
    <property type="component" value="Unassembled WGS sequence"/>
</dbReference>
<evidence type="ECO:0000256" key="1">
    <source>
        <dbReference type="ARBA" id="ARBA00006484"/>
    </source>
</evidence>
<dbReference type="RefSeq" id="WP_307682354.1">
    <property type="nucleotide sequence ID" value="NZ_JAUSQX010000001.1"/>
</dbReference>
<evidence type="ECO:0000313" key="4">
    <source>
        <dbReference type="Proteomes" id="UP001243212"/>
    </source>
</evidence>
<gene>
    <name evidence="3" type="ORF">J2S70_000695</name>
</gene>
<dbReference type="PRINTS" id="PR00081">
    <property type="entry name" value="GDHRDH"/>
</dbReference>
<dbReference type="PANTHER" id="PTHR24321">
    <property type="entry name" value="DEHYDROGENASES, SHORT CHAIN"/>
    <property type="match status" value="1"/>
</dbReference>
<dbReference type="PRINTS" id="PR00080">
    <property type="entry name" value="SDRFAMILY"/>
</dbReference>
<sequence>MSVVPHVRALRAIYSLFSVENMAVIITGAGQGMGASAAEIFGEAGARVVVADFNDETGPEVVDKIKRSGGEASFFKVDVSNEEQVKAMVEFTVERYGRLDVAINNAARTPDNNRLSEMDIDAFDAVMSVDLRGVALCLKYELKQMMEQGDGGSIINTSSVSGIRPQPGTPAYVTAKHGVIGLTKQAALDYSPYGIRVNAVAPGAIDTPMLRGAIEEFGLDAEEYAKELSMLGRFGRPAEIAKTYLWLASDLSSFVTGTTLEVDGGYSNK</sequence>
<keyword evidence="4" id="KW-1185">Reference proteome</keyword>
<dbReference type="Gene3D" id="3.40.50.720">
    <property type="entry name" value="NAD(P)-binding Rossmann-like Domain"/>
    <property type="match status" value="1"/>
</dbReference>
<reference evidence="3 4" key="1">
    <citation type="submission" date="2023-07" db="EMBL/GenBank/DDBJ databases">
        <title>Sequencing the genomes of 1000 actinobacteria strains.</title>
        <authorList>
            <person name="Klenk H.-P."/>
        </authorList>
    </citation>
    <scope>NUCLEOTIDE SEQUENCE [LARGE SCALE GENOMIC DNA]</scope>
    <source>
        <strain evidence="3 4">DSM 17163</strain>
    </source>
</reference>
<comment type="similarity">
    <text evidence="1">Belongs to the short-chain dehydrogenases/reductases (SDR) family.</text>
</comment>
<dbReference type="NCBIfam" id="NF005559">
    <property type="entry name" value="PRK07231.1"/>
    <property type="match status" value="1"/>
</dbReference>
<dbReference type="InterPro" id="IPR036291">
    <property type="entry name" value="NAD(P)-bd_dom_sf"/>
</dbReference>